<reference evidence="3 4" key="1">
    <citation type="journal article" date="2018" name="Sci. Rep.">
        <title>Raphidocelis subcapitata (=Pseudokirchneriella subcapitata) provides an insight into genome evolution and environmental adaptations in the Sphaeropleales.</title>
        <authorList>
            <person name="Suzuki S."/>
            <person name="Yamaguchi H."/>
            <person name="Nakajima N."/>
            <person name="Kawachi M."/>
        </authorList>
    </citation>
    <scope>NUCLEOTIDE SEQUENCE [LARGE SCALE GENOMIC DNA]</scope>
    <source>
        <strain evidence="3 4">NIES-35</strain>
    </source>
</reference>
<keyword evidence="2" id="KW-0732">Signal</keyword>
<keyword evidence="4" id="KW-1185">Reference proteome</keyword>
<feature type="chain" id="PRO_5016124794" description="Exostosin GT47 domain-containing protein" evidence="2">
    <location>
        <begin position="23"/>
        <end position="576"/>
    </location>
</feature>
<evidence type="ECO:0000256" key="2">
    <source>
        <dbReference type="SAM" id="SignalP"/>
    </source>
</evidence>
<evidence type="ECO:0000313" key="4">
    <source>
        <dbReference type="Proteomes" id="UP000247498"/>
    </source>
</evidence>
<evidence type="ECO:0000256" key="1">
    <source>
        <dbReference type="SAM" id="MobiDB-lite"/>
    </source>
</evidence>
<organism evidence="3 4">
    <name type="scientific">Raphidocelis subcapitata</name>
    <dbReference type="NCBI Taxonomy" id="307507"/>
    <lineage>
        <taxon>Eukaryota</taxon>
        <taxon>Viridiplantae</taxon>
        <taxon>Chlorophyta</taxon>
        <taxon>core chlorophytes</taxon>
        <taxon>Chlorophyceae</taxon>
        <taxon>CS clade</taxon>
        <taxon>Sphaeropleales</taxon>
        <taxon>Selenastraceae</taxon>
        <taxon>Raphidocelis</taxon>
    </lineage>
</organism>
<dbReference type="Proteomes" id="UP000247498">
    <property type="component" value="Unassembled WGS sequence"/>
</dbReference>
<name>A0A2V0NPR5_9CHLO</name>
<feature type="compositionally biased region" description="Gly residues" evidence="1">
    <location>
        <begin position="532"/>
        <end position="548"/>
    </location>
</feature>
<dbReference type="EMBL" id="BDRX01000005">
    <property type="protein sequence ID" value="GBF88552.1"/>
    <property type="molecule type" value="Genomic_DNA"/>
</dbReference>
<accession>A0A2V0NPR5</accession>
<dbReference type="OrthoDB" id="1924787at2759"/>
<dbReference type="InParanoid" id="A0A2V0NPR5"/>
<dbReference type="AlphaFoldDB" id="A0A2V0NPR5"/>
<protein>
    <recommendedName>
        <fullName evidence="5">Exostosin GT47 domain-containing protein</fullName>
    </recommendedName>
</protein>
<sequence>MASRLFLLPLLVCALSAAPLHAGGTPSVAAGPSGACRDAAAAAAAAGPRGTACAWCSVLALASPHQLRLYLAPLPREWAINPQGSAHYQGISQARPFGLPLPRALDPAGGAAPRTYPTASSQLFDTHMFSAGQWFLREARASPLRVESLAEADVVLVPLDTLSLMTWERGAPEAVGRWYGEAPALLPALGRKPHIVVLSKGEYDFDDRSARADGTSHTYGLVGHPSAANFTFLSHGLSPRTRAGVKGCVAGNVVAIPFPSWVHYARASPEYAPAIPNAGPGAALAASKHWAEVWGAAEPPARVTGPPFDAAEVAASKRLLLSMAFKTRMPLRAVLRRHCLQRPGSCGFVEVDTPQVAVERSGRVQNSTAHLQELVRIAQLTRSAYMCAQPPGDQPLRKAMLDCMLLGALPVVFEPFVLDTFAFSDAVDPRTFAIDLSPDIASGRLNLSTTSLVDYLEAVYPPPRRLEMLSRLHTWLPLFQYSLDPVHELVAFDSLSQRHPLDDAFTSSWKAALRSLCARGQLPAARCVGGGGGGGGGGSADSGGGSLGGAAAPTGGHREPVAPRRRLGFGLWGLKL</sequence>
<evidence type="ECO:0008006" key="5">
    <source>
        <dbReference type="Google" id="ProtNLM"/>
    </source>
</evidence>
<feature type="region of interest" description="Disordered" evidence="1">
    <location>
        <begin position="532"/>
        <end position="562"/>
    </location>
</feature>
<comment type="caution">
    <text evidence="3">The sequence shown here is derived from an EMBL/GenBank/DDBJ whole genome shotgun (WGS) entry which is preliminary data.</text>
</comment>
<feature type="signal peptide" evidence="2">
    <location>
        <begin position="1"/>
        <end position="22"/>
    </location>
</feature>
<evidence type="ECO:0000313" key="3">
    <source>
        <dbReference type="EMBL" id="GBF88552.1"/>
    </source>
</evidence>
<proteinExistence type="predicted"/>
<gene>
    <name evidence="3" type="ORF">Rsub_01267</name>
</gene>